<organism evidence="2">
    <name type="scientific">Amphimedon queenslandica</name>
    <name type="common">Sponge</name>
    <dbReference type="NCBI Taxonomy" id="400682"/>
    <lineage>
        <taxon>Eukaryota</taxon>
        <taxon>Metazoa</taxon>
        <taxon>Porifera</taxon>
        <taxon>Demospongiae</taxon>
        <taxon>Heteroscleromorpha</taxon>
        <taxon>Haplosclerida</taxon>
        <taxon>Niphatidae</taxon>
        <taxon>Amphimedon</taxon>
    </lineage>
</organism>
<dbReference type="Gene3D" id="1.10.472.130">
    <property type="match status" value="1"/>
</dbReference>
<proteinExistence type="predicted"/>
<evidence type="ECO:0000259" key="1">
    <source>
        <dbReference type="Pfam" id="PF17852"/>
    </source>
</evidence>
<dbReference type="AlphaFoldDB" id="A0A1X7TIF2"/>
<dbReference type="InParanoid" id="A0A1X7TIF2"/>
<dbReference type="eggNOG" id="KOG3595">
    <property type="taxonomic scope" value="Eukaryota"/>
</dbReference>
<dbReference type="EnsemblMetazoa" id="Aqu2.1.14449_001">
    <property type="protein sequence ID" value="Aqu2.1.14449_001"/>
    <property type="gene ID" value="Aqu2.1.14449"/>
</dbReference>
<dbReference type="InterPro" id="IPR041466">
    <property type="entry name" value="Dynein_AAA5_ext"/>
</dbReference>
<protein>
    <recommendedName>
        <fullName evidence="1">Dynein heavy chain AAA 5 extension domain-containing protein</fullName>
    </recommendedName>
</protein>
<reference evidence="2" key="1">
    <citation type="submission" date="2017-05" db="UniProtKB">
        <authorList>
            <consortium name="EnsemblMetazoa"/>
        </authorList>
    </citation>
    <scope>IDENTIFICATION</scope>
</reference>
<accession>A0A1X7TIF2</accession>
<sequence>MQLHTVVQTCYLLEGLIPAKEENYSLKPQHLEHIYIFSVLWSIGVLLELDIRAKMESWMRENKPDLNYPPCDPEKGDTIFEFVPACG</sequence>
<feature type="domain" description="Dynein heavy chain AAA 5 extension" evidence="1">
    <location>
        <begin position="2"/>
        <end position="83"/>
    </location>
</feature>
<evidence type="ECO:0000313" key="2">
    <source>
        <dbReference type="EnsemblMetazoa" id="Aqu2.1.14449_001"/>
    </source>
</evidence>
<dbReference type="Pfam" id="PF17852">
    <property type="entry name" value="Dynein_AAA_lid"/>
    <property type="match status" value="1"/>
</dbReference>
<dbReference type="STRING" id="400682.A0A1X7TIF2"/>
<name>A0A1X7TIF2_AMPQE</name>